<evidence type="ECO:0000256" key="1">
    <source>
        <dbReference type="SAM" id="MobiDB-lite"/>
    </source>
</evidence>
<accession>A0A2N9GC69</accession>
<evidence type="ECO:0000313" key="2">
    <source>
        <dbReference type="EMBL" id="SPC96734.1"/>
    </source>
</evidence>
<feature type="region of interest" description="Disordered" evidence="1">
    <location>
        <begin position="39"/>
        <end position="65"/>
    </location>
</feature>
<organism evidence="2">
    <name type="scientific">Fagus sylvatica</name>
    <name type="common">Beechnut</name>
    <dbReference type="NCBI Taxonomy" id="28930"/>
    <lineage>
        <taxon>Eukaryota</taxon>
        <taxon>Viridiplantae</taxon>
        <taxon>Streptophyta</taxon>
        <taxon>Embryophyta</taxon>
        <taxon>Tracheophyta</taxon>
        <taxon>Spermatophyta</taxon>
        <taxon>Magnoliopsida</taxon>
        <taxon>eudicotyledons</taxon>
        <taxon>Gunneridae</taxon>
        <taxon>Pentapetalae</taxon>
        <taxon>rosids</taxon>
        <taxon>fabids</taxon>
        <taxon>Fagales</taxon>
        <taxon>Fagaceae</taxon>
        <taxon>Fagus</taxon>
    </lineage>
</organism>
<feature type="compositionally biased region" description="Basic and acidic residues" evidence="1">
    <location>
        <begin position="47"/>
        <end position="57"/>
    </location>
</feature>
<sequence length="104" mass="10969">MASPFLSRVPLSNTTNNFTSISFSFSLSTSPLPSFLGISLQTPTAENPDRSIEDQGDLHAGSQLHHDRGQDHFGFVVGCGGGGGVVVVDDDDDGDGCDESEKLR</sequence>
<dbReference type="EMBL" id="OIVN01001696">
    <property type="protein sequence ID" value="SPC96734.1"/>
    <property type="molecule type" value="Genomic_DNA"/>
</dbReference>
<dbReference type="AlphaFoldDB" id="A0A2N9GC69"/>
<protein>
    <submittedName>
        <fullName evidence="2">Uncharacterized protein</fullName>
    </submittedName>
</protein>
<gene>
    <name evidence="2" type="ORF">FSB_LOCUS24616</name>
</gene>
<name>A0A2N9GC69_FAGSY</name>
<reference evidence="2" key="1">
    <citation type="submission" date="2018-02" db="EMBL/GenBank/DDBJ databases">
        <authorList>
            <person name="Cohen D.B."/>
            <person name="Kent A.D."/>
        </authorList>
    </citation>
    <scope>NUCLEOTIDE SEQUENCE</scope>
</reference>
<proteinExistence type="predicted"/>